<name>A0A2N1M688_9GLOM</name>
<accession>A0A2N1M688</accession>
<organism evidence="1 2">
    <name type="scientific">Rhizophagus irregularis</name>
    <dbReference type="NCBI Taxonomy" id="588596"/>
    <lineage>
        <taxon>Eukaryota</taxon>
        <taxon>Fungi</taxon>
        <taxon>Fungi incertae sedis</taxon>
        <taxon>Mucoromycota</taxon>
        <taxon>Glomeromycotina</taxon>
        <taxon>Glomeromycetes</taxon>
        <taxon>Glomerales</taxon>
        <taxon>Glomeraceae</taxon>
        <taxon>Rhizophagus</taxon>
    </lineage>
</organism>
<dbReference type="EMBL" id="LLXL01004707">
    <property type="protein sequence ID" value="PKK57152.1"/>
    <property type="molecule type" value="Genomic_DNA"/>
</dbReference>
<gene>
    <name evidence="1" type="ORF">RhiirC2_798587</name>
</gene>
<protein>
    <submittedName>
        <fullName evidence="1">Uncharacterized protein</fullName>
    </submittedName>
</protein>
<comment type="caution">
    <text evidence="1">The sequence shown here is derived from an EMBL/GenBank/DDBJ whole genome shotgun (WGS) entry which is preliminary data.</text>
</comment>
<reference evidence="1 2" key="1">
    <citation type="submission" date="2016-04" db="EMBL/GenBank/DDBJ databases">
        <title>Genome analyses suggest a sexual origin of heterokaryosis in a supposedly ancient asexual fungus.</title>
        <authorList>
            <person name="Ropars J."/>
            <person name="Sedzielewska K."/>
            <person name="Noel J."/>
            <person name="Charron P."/>
            <person name="Farinelli L."/>
            <person name="Marton T."/>
            <person name="Kruger M."/>
            <person name="Pelin A."/>
            <person name="Brachmann A."/>
            <person name="Corradi N."/>
        </authorList>
    </citation>
    <scope>NUCLEOTIDE SEQUENCE [LARGE SCALE GENOMIC DNA]</scope>
    <source>
        <strain evidence="1 2">C2</strain>
    </source>
</reference>
<sequence length="55" mass="6613">MPHANRVKIAEISVQTTSDDNYLDKHFAKQSRNLKFYDFPACWKDNVIYEMLKYQ</sequence>
<evidence type="ECO:0000313" key="1">
    <source>
        <dbReference type="EMBL" id="PKK57152.1"/>
    </source>
</evidence>
<proteinExistence type="predicted"/>
<reference evidence="1 2" key="2">
    <citation type="submission" date="2017-10" db="EMBL/GenBank/DDBJ databases">
        <title>Extensive intraspecific genome diversity in a model arbuscular mycorrhizal fungus.</title>
        <authorList>
            <person name="Chen E.C.H."/>
            <person name="Morin E."/>
            <person name="Baudet D."/>
            <person name="Noel J."/>
            <person name="Ndikumana S."/>
            <person name="Charron P."/>
            <person name="St-Onge C."/>
            <person name="Giorgi J."/>
            <person name="Grigoriev I.V."/>
            <person name="Roux C."/>
            <person name="Martin F.M."/>
            <person name="Corradi N."/>
        </authorList>
    </citation>
    <scope>NUCLEOTIDE SEQUENCE [LARGE SCALE GENOMIC DNA]</scope>
    <source>
        <strain evidence="1 2">C2</strain>
    </source>
</reference>
<evidence type="ECO:0000313" key="2">
    <source>
        <dbReference type="Proteomes" id="UP000233469"/>
    </source>
</evidence>
<dbReference type="Proteomes" id="UP000233469">
    <property type="component" value="Unassembled WGS sequence"/>
</dbReference>
<dbReference type="AlphaFoldDB" id="A0A2N1M688"/>